<proteinExistence type="predicted"/>
<reference evidence="3 4" key="1">
    <citation type="submission" date="2019-01" db="EMBL/GenBank/DDBJ databases">
        <authorList>
            <consortium name="Pathogen Informatics"/>
        </authorList>
    </citation>
    <scope>NUCLEOTIDE SEQUENCE [LARGE SCALE GENOMIC DNA]</scope>
    <source>
        <strain evidence="3 4">NCTC10183</strain>
    </source>
</reference>
<accession>A0A449A244</accession>
<keyword evidence="1" id="KW-1133">Transmembrane helix</keyword>
<feature type="transmembrane region" description="Helical" evidence="1">
    <location>
        <begin position="389"/>
        <end position="409"/>
    </location>
</feature>
<dbReference type="Proteomes" id="UP000290568">
    <property type="component" value="Chromosome"/>
</dbReference>
<feature type="transmembrane region" description="Helical" evidence="1">
    <location>
        <begin position="338"/>
        <end position="356"/>
    </location>
</feature>
<gene>
    <name evidence="3" type="ORF">NCTC10183_00018</name>
</gene>
<dbReference type="InterPro" id="IPR004477">
    <property type="entry name" value="ComEC_N"/>
</dbReference>
<feature type="transmembrane region" description="Helical" evidence="1">
    <location>
        <begin position="362"/>
        <end position="382"/>
    </location>
</feature>
<dbReference type="STRING" id="29556.VO56_00395"/>
<keyword evidence="4" id="KW-1185">Reference proteome</keyword>
<feature type="transmembrane region" description="Helical" evidence="1">
    <location>
        <begin position="21"/>
        <end position="41"/>
    </location>
</feature>
<evidence type="ECO:0000256" key="1">
    <source>
        <dbReference type="SAM" id="Phobius"/>
    </source>
</evidence>
<feature type="transmembrane region" description="Helical" evidence="1">
    <location>
        <begin position="71"/>
        <end position="91"/>
    </location>
</feature>
<sequence length="444" mass="53328">MKWNFANTRNWFKNNWKIKKFLNPGIVYLLLFYALCSFCLFVFTFNLLFIFSGILSVILTFILNKEKLSKTWIIIVIWAIFILGFGIWLTFFSSKNTVNSNLECISFYSKGSVLQNWYGRKFFIEKNDLKLLSHYDVSGTLFKTKDMNLWAKAIYYQIKFDQIQENNLWNWKFKIYNFYISKSDVYEEIVFPIVFGFISQKKNNFIFDVKKLGIIHLVVISGLHFNIIFNSLNKIFRKIDPKSIISITLMMLYYLIINKSPSSNRAFIFLLIYWIYKLITPEKEQINKFKILFFTFLITSFINPTQVLNNGFWLSYLLCFSLYGMQKPQLKKSIIFEYFKIWILSILLVVFFSSQFNVFSFLYSLFFNLFYEFFIISLFIFWPIWPLAFFIANSLKLIVNNLLFFTIVWKIEINWINQILLALLTFAYQCFLFKTKKVKTILYN</sequence>
<protein>
    <submittedName>
        <fullName evidence="3">Competence protein</fullName>
    </submittedName>
</protein>
<evidence type="ECO:0000259" key="2">
    <source>
        <dbReference type="Pfam" id="PF03772"/>
    </source>
</evidence>
<keyword evidence="1" id="KW-0472">Membrane</keyword>
<feature type="transmembrane region" description="Helical" evidence="1">
    <location>
        <begin position="212"/>
        <end position="232"/>
    </location>
</feature>
<organism evidence="3 4">
    <name type="scientific">Mycoplasmopsis gallinacea</name>
    <dbReference type="NCBI Taxonomy" id="29556"/>
    <lineage>
        <taxon>Bacteria</taxon>
        <taxon>Bacillati</taxon>
        <taxon>Mycoplasmatota</taxon>
        <taxon>Mycoplasmoidales</taxon>
        <taxon>Metamycoplasmataceae</taxon>
        <taxon>Mycoplasmopsis</taxon>
    </lineage>
</organism>
<dbReference type="OrthoDB" id="401282at2"/>
<evidence type="ECO:0000313" key="3">
    <source>
        <dbReference type="EMBL" id="VEU58263.1"/>
    </source>
</evidence>
<dbReference type="EMBL" id="LR214950">
    <property type="protein sequence ID" value="VEU58263.1"/>
    <property type="molecule type" value="Genomic_DNA"/>
</dbReference>
<feature type="transmembrane region" description="Helical" evidence="1">
    <location>
        <begin position="415"/>
        <end position="433"/>
    </location>
</feature>
<feature type="transmembrane region" description="Helical" evidence="1">
    <location>
        <begin position="286"/>
        <end position="302"/>
    </location>
</feature>
<dbReference type="Pfam" id="PF03772">
    <property type="entry name" value="Competence"/>
    <property type="match status" value="1"/>
</dbReference>
<evidence type="ECO:0000313" key="4">
    <source>
        <dbReference type="Proteomes" id="UP000290568"/>
    </source>
</evidence>
<dbReference type="AlphaFoldDB" id="A0A449A244"/>
<feature type="domain" description="ComEC/Rec2-related protein" evidence="2">
    <location>
        <begin position="195"/>
        <end position="421"/>
    </location>
</feature>
<name>A0A449A244_9BACT</name>
<keyword evidence="1" id="KW-0812">Transmembrane</keyword>
<feature type="transmembrane region" description="Helical" evidence="1">
    <location>
        <begin position="262"/>
        <end position="279"/>
    </location>
</feature>
<feature type="transmembrane region" description="Helical" evidence="1">
    <location>
        <begin position="47"/>
        <end position="64"/>
    </location>
</feature>
<dbReference type="NCBIfam" id="TIGR00360">
    <property type="entry name" value="ComEC_N-term"/>
    <property type="match status" value="1"/>
</dbReference>